<dbReference type="EMBL" id="VEPZ02001086">
    <property type="protein sequence ID" value="KAE8695352.1"/>
    <property type="molecule type" value="Genomic_DNA"/>
</dbReference>
<dbReference type="Gene3D" id="1.10.630.10">
    <property type="entry name" value="Cytochrome P450"/>
    <property type="match status" value="1"/>
</dbReference>
<name>A0A6A2ZW51_HIBSY</name>
<sequence>MEMAKELSTVHDKAFATRPSLSALKLLGFDYAMFGFAPYGDDWREMRKITTLELLSNHRLDMSNFKQTRASEFRIVVGKRYYGDTANSNEGEARQCQKSIKEYFHLFGTFILSDAIPFLWLLDIGGHKKSVKRVAKELDVFVQTWVDEHKQKRVSAGE</sequence>
<keyword evidence="9" id="KW-1185">Reference proteome</keyword>
<keyword evidence="5" id="KW-0408">Iron</keyword>
<keyword evidence="7" id="KW-0812">Transmembrane</keyword>
<keyword evidence="7" id="KW-1133">Transmembrane helix</keyword>
<evidence type="ECO:0000313" key="8">
    <source>
        <dbReference type="EMBL" id="KAE8695352.1"/>
    </source>
</evidence>
<keyword evidence="4" id="KW-0560">Oxidoreductase</keyword>
<evidence type="ECO:0000256" key="3">
    <source>
        <dbReference type="ARBA" id="ARBA00022723"/>
    </source>
</evidence>
<dbReference type="PANTHER" id="PTHR47947:SF29">
    <property type="entry name" value="CYTOCHROME P450 CYP82D47-LIKE"/>
    <property type="match status" value="1"/>
</dbReference>
<dbReference type="Proteomes" id="UP000436088">
    <property type="component" value="Unassembled WGS sequence"/>
</dbReference>
<evidence type="ECO:0000256" key="4">
    <source>
        <dbReference type="ARBA" id="ARBA00023002"/>
    </source>
</evidence>
<evidence type="ECO:0000313" key="9">
    <source>
        <dbReference type="Proteomes" id="UP000436088"/>
    </source>
</evidence>
<protein>
    <submittedName>
        <fullName evidence="8">Nuclear matrix constituent protein 1-like protein, putative isoform 1</fullName>
    </submittedName>
</protein>
<dbReference type="GO" id="GO:0020037">
    <property type="term" value="F:heme binding"/>
    <property type="evidence" value="ECO:0007669"/>
    <property type="project" value="InterPro"/>
</dbReference>
<evidence type="ECO:0000256" key="5">
    <source>
        <dbReference type="ARBA" id="ARBA00023004"/>
    </source>
</evidence>
<reference evidence="8" key="1">
    <citation type="submission" date="2019-09" db="EMBL/GenBank/DDBJ databases">
        <title>Draft genome information of white flower Hibiscus syriacus.</title>
        <authorList>
            <person name="Kim Y.-M."/>
        </authorList>
    </citation>
    <scope>NUCLEOTIDE SEQUENCE [LARGE SCALE GENOMIC DNA]</scope>
    <source>
        <strain evidence="8">YM2019G1</strain>
    </source>
</reference>
<evidence type="ECO:0000256" key="1">
    <source>
        <dbReference type="ARBA" id="ARBA00010617"/>
    </source>
</evidence>
<dbReference type="InterPro" id="IPR036396">
    <property type="entry name" value="Cyt_P450_sf"/>
</dbReference>
<keyword evidence="6" id="KW-0503">Monooxygenase</keyword>
<dbReference type="GO" id="GO:0016705">
    <property type="term" value="F:oxidoreductase activity, acting on paired donors, with incorporation or reduction of molecular oxygen"/>
    <property type="evidence" value="ECO:0007669"/>
    <property type="project" value="InterPro"/>
</dbReference>
<evidence type="ECO:0000256" key="7">
    <source>
        <dbReference type="SAM" id="Phobius"/>
    </source>
</evidence>
<keyword evidence="7" id="KW-0472">Membrane</keyword>
<dbReference type="AlphaFoldDB" id="A0A6A2ZW51"/>
<keyword evidence="3" id="KW-0479">Metal-binding</keyword>
<feature type="transmembrane region" description="Helical" evidence="7">
    <location>
        <begin position="103"/>
        <end position="122"/>
    </location>
</feature>
<evidence type="ECO:0000256" key="2">
    <source>
        <dbReference type="ARBA" id="ARBA00022617"/>
    </source>
</evidence>
<keyword evidence="2" id="KW-0349">Heme</keyword>
<comment type="caution">
    <text evidence="8">The sequence shown here is derived from an EMBL/GenBank/DDBJ whole genome shotgun (WGS) entry which is preliminary data.</text>
</comment>
<dbReference type="PANTHER" id="PTHR47947">
    <property type="entry name" value="CYTOCHROME P450 82C3-RELATED"/>
    <property type="match status" value="1"/>
</dbReference>
<dbReference type="SUPFAM" id="SSF48264">
    <property type="entry name" value="Cytochrome P450"/>
    <property type="match status" value="1"/>
</dbReference>
<comment type="similarity">
    <text evidence="1">Belongs to the cytochrome P450 family.</text>
</comment>
<dbReference type="GO" id="GO:0004497">
    <property type="term" value="F:monooxygenase activity"/>
    <property type="evidence" value="ECO:0007669"/>
    <property type="project" value="UniProtKB-KW"/>
</dbReference>
<dbReference type="InterPro" id="IPR050651">
    <property type="entry name" value="Plant_Cytochrome_P450_Monoox"/>
</dbReference>
<proteinExistence type="inferred from homology"/>
<evidence type="ECO:0000256" key="6">
    <source>
        <dbReference type="ARBA" id="ARBA00023033"/>
    </source>
</evidence>
<organism evidence="8 9">
    <name type="scientific">Hibiscus syriacus</name>
    <name type="common">Rose of Sharon</name>
    <dbReference type="NCBI Taxonomy" id="106335"/>
    <lineage>
        <taxon>Eukaryota</taxon>
        <taxon>Viridiplantae</taxon>
        <taxon>Streptophyta</taxon>
        <taxon>Embryophyta</taxon>
        <taxon>Tracheophyta</taxon>
        <taxon>Spermatophyta</taxon>
        <taxon>Magnoliopsida</taxon>
        <taxon>eudicotyledons</taxon>
        <taxon>Gunneridae</taxon>
        <taxon>Pentapetalae</taxon>
        <taxon>rosids</taxon>
        <taxon>malvids</taxon>
        <taxon>Malvales</taxon>
        <taxon>Malvaceae</taxon>
        <taxon>Malvoideae</taxon>
        <taxon>Hibiscus</taxon>
    </lineage>
</organism>
<accession>A0A6A2ZW51</accession>
<dbReference type="GO" id="GO:0005506">
    <property type="term" value="F:iron ion binding"/>
    <property type="evidence" value="ECO:0007669"/>
    <property type="project" value="InterPro"/>
</dbReference>
<gene>
    <name evidence="8" type="ORF">F3Y22_tig00110718pilonHSYRG00065</name>
</gene>